<keyword evidence="2 4" id="KW-0378">Hydrolase</keyword>
<dbReference type="SUPFAM" id="SSF55811">
    <property type="entry name" value="Nudix"/>
    <property type="match status" value="1"/>
</dbReference>
<dbReference type="PROSITE" id="PS51462">
    <property type="entry name" value="NUDIX"/>
    <property type="match status" value="1"/>
</dbReference>
<organism evidence="4 5">
    <name type="scientific">Actinorhabdospora filicis</name>
    <dbReference type="NCBI Taxonomy" id="1785913"/>
    <lineage>
        <taxon>Bacteria</taxon>
        <taxon>Bacillati</taxon>
        <taxon>Actinomycetota</taxon>
        <taxon>Actinomycetes</taxon>
        <taxon>Micromonosporales</taxon>
        <taxon>Micromonosporaceae</taxon>
        <taxon>Actinorhabdospora</taxon>
    </lineage>
</organism>
<dbReference type="AlphaFoldDB" id="A0A9W6SPG9"/>
<reference evidence="4" key="1">
    <citation type="submission" date="2023-03" db="EMBL/GenBank/DDBJ databases">
        <title>Actinorhabdospora filicis NBRC 111898.</title>
        <authorList>
            <person name="Ichikawa N."/>
            <person name="Sato H."/>
            <person name="Tonouchi N."/>
        </authorList>
    </citation>
    <scope>NUCLEOTIDE SEQUENCE</scope>
    <source>
        <strain evidence="4">NBRC 111898</strain>
    </source>
</reference>
<feature type="domain" description="Nudix hydrolase" evidence="3">
    <location>
        <begin position="16"/>
        <end position="150"/>
    </location>
</feature>
<dbReference type="GO" id="GO:0016787">
    <property type="term" value="F:hydrolase activity"/>
    <property type="evidence" value="ECO:0007669"/>
    <property type="project" value="UniProtKB-KW"/>
</dbReference>
<protein>
    <submittedName>
        <fullName evidence="4">Hydrolase acting on acid anhydrides in phosphorous-containing anhydrides</fullName>
    </submittedName>
</protein>
<dbReference type="EMBL" id="BSTX01000003">
    <property type="protein sequence ID" value="GLZ79968.1"/>
    <property type="molecule type" value="Genomic_DNA"/>
</dbReference>
<dbReference type="Pfam" id="PF00293">
    <property type="entry name" value="NUDIX"/>
    <property type="match status" value="1"/>
</dbReference>
<keyword evidence="5" id="KW-1185">Reference proteome</keyword>
<dbReference type="Gene3D" id="3.90.79.10">
    <property type="entry name" value="Nucleoside Triphosphate Pyrophosphohydrolase"/>
    <property type="match status" value="1"/>
</dbReference>
<dbReference type="InterPro" id="IPR015797">
    <property type="entry name" value="NUDIX_hydrolase-like_dom_sf"/>
</dbReference>
<evidence type="ECO:0000259" key="3">
    <source>
        <dbReference type="PROSITE" id="PS51462"/>
    </source>
</evidence>
<gene>
    <name evidence="4" type="primary">yqgC</name>
    <name evidence="4" type="ORF">Afil01_47750</name>
</gene>
<dbReference type="Proteomes" id="UP001165079">
    <property type="component" value="Unassembled WGS sequence"/>
</dbReference>
<evidence type="ECO:0000256" key="2">
    <source>
        <dbReference type="ARBA" id="ARBA00022801"/>
    </source>
</evidence>
<dbReference type="RefSeq" id="WP_285665100.1">
    <property type="nucleotide sequence ID" value="NZ_BSTX01000003.1"/>
</dbReference>
<dbReference type="PANTHER" id="PTHR43046">
    <property type="entry name" value="GDP-MANNOSE MANNOSYL HYDROLASE"/>
    <property type="match status" value="1"/>
</dbReference>
<comment type="caution">
    <text evidence="4">The sequence shown here is derived from an EMBL/GenBank/DDBJ whole genome shotgun (WGS) entry which is preliminary data.</text>
</comment>
<comment type="cofactor">
    <cofactor evidence="1">
        <name>Mg(2+)</name>
        <dbReference type="ChEBI" id="CHEBI:18420"/>
    </cofactor>
</comment>
<proteinExistence type="predicted"/>
<accession>A0A9W6SPG9</accession>
<evidence type="ECO:0000313" key="4">
    <source>
        <dbReference type="EMBL" id="GLZ79968.1"/>
    </source>
</evidence>
<dbReference type="InterPro" id="IPR000086">
    <property type="entry name" value="NUDIX_hydrolase_dom"/>
</dbReference>
<dbReference type="PANTHER" id="PTHR43046:SF16">
    <property type="entry name" value="ADP-RIBOSE PYROPHOSPHATASE YJHB-RELATED"/>
    <property type="match status" value="1"/>
</dbReference>
<evidence type="ECO:0000256" key="1">
    <source>
        <dbReference type="ARBA" id="ARBA00001946"/>
    </source>
</evidence>
<name>A0A9W6SPG9_9ACTN</name>
<sequence>MSHLSELRRLVGDRLLLVPGAQVLALDGGDRVLLQRATDTGRWGLPAGACEPGQGFAAAAVAELREETGLLTTEADLTAFASLSDPGVHTLTYPNGDVTHCFALCFEARTWTGALRPQPGEVEEVAFFPRGGLPGDLHPPTRVVLEMHAGWRRDGVFRAG</sequence>
<evidence type="ECO:0000313" key="5">
    <source>
        <dbReference type="Proteomes" id="UP001165079"/>
    </source>
</evidence>